<comment type="caution">
    <text evidence="8">The sequence shown here is derived from an EMBL/GenBank/DDBJ whole genome shotgun (WGS) entry which is preliminary data.</text>
</comment>
<evidence type="ECO:0000256" key="5">
    <source>
        <dbReference type="SAM" id="Coils"/>
    </source>
</evidence>
<evidence type="ECO:0000313" key="8">
    <source>
        <dbReference type="EMBL" id="HIU69127.1"/>
    </source>
</evidence>
<dbReference type="GO" id="GO:0016787">
    <property type="term" value="F:hydrolase activity"/>
    <property type="evidence" value="ECO:0007669"/>
    <property type="project" value="UniProtKB-KW"/>
</dbReference>
<feature type="signal peptide" evidence="6">
    <location>
        <begin position="1"/>
        <end position="23"/>
    </location>
</feature>
<gene>
    <name evidence="8" type="ORF">IAD23_04140</name>
</gene>
<sequence length="1501" mass="158433">MKKSKRLLSVLLAGVLLLSSLSAAIVTGAQELSDVKVAVISDIRYQQDARDRDGLLLSKSAAMLDAALANVKASNADALLVTGDLTNNGSKTSHQYVAAKLAEVEAEGINVYVIPGEHDIREGGTTTAVSRSVFEDVYKDFGYSEPVQDANSASYVADLGNGFKVVMSDSVAADGEGQLTQWVVDQAKSAVSAGSTVFAASHHPAVTRSSVDRVFIDLLHTMAGLTLNIGGSLTQLYTNDPDQAAADLGLQDTTCILSTNGVDSGALADAGVKYLFSGHGGMLSISQATTTTGAQMYDVMAGSLVNASASVRYATLSKAAAGMKQQRAEFTTDMLGDDAFAAAAHDVLEAQMPAEVDYAIEVVEKVFGHLLPAIQPNVGSLVRNLDLAALGVSLPSILDGLISDVKNDLVNGYVNPLFDLLSVTKLHNIIADVRSALEKMDFNGQNLYAFLADIFTTIQRGDGKTPASVQGFFDALKGGDSAMLVDIINSFADNFDPTNLVNLLNEVLNLKFSKSYVAGIATISVNLRGLLAGPYTVVDAGAINKTTIDLWSILDGLATLPNGQTISQVARPLVNDLILGGENDASTNQTPARFTQNLKANAQGVVDMLIGFGVGDLIGDSVFAQGQSGAYVARTVTLEEVGAILDELVPDNNVVTLNPAVWADVRDALNAAGRFTAEQLATINSELVAATDTEPAYTQLDKLGDLADDTFYKGVADLFTQKVNQLPAVEELQLSDAGTVYDLVSEYDQFYSEIKAYVSEATVEKLNAALAQIRALENYDPDVDAVIKKIAAIGTVTVDSEDAINEARAAYNDLSVKQQKDVTNYQVLVDAENTLVLVKENAVKIASVEQTIDAIGEVTYTTASKMKIDLARSAYNNLAAELQPQVSNYAVLEAAEARYAELQAEVENTAAAAPVINLINAIGEVTLNSKAAIEAAEAAYAQLTEEQQAYVTNYNVLVLARQAYDALAQEDVGNREAAQTVIDLINAIGDVTLESESAITAARTAYNELTAAQQALVTNYNVLTNAEILLADLQKQAADEAAAQAVEELIDAIGEVTVEKEEQINAARDAYNQLTNDQKRLVDNLAVLTAAEAQLSVLKNDFLFEDGATGITLRADSGVLPLDTVMTVTRITSGDVYDAVTAGNKAARIYTISLTSAGEPVVPTKAVRIAIPQFAPDTAVYAVGADAQMTALETTLESGSFNFSTTSVGTFAVVQAKTYVDTQALEDAIDAFEALGDSALYEQTGYGRAQSAYETACNELAANYELTTANQQKVDAAAAALNNAIAVLTYQSADVSALQNALAKAAVLNAEDYTDFSAVTAAVEAGNAFLSGAYDVRDQAKAAELAQAITDAISKLVYAPADFTAIDEALATVPKDLQNYTAETIKILEAAIEAATEAKATVTRQDENWKAQVEAYAQAVLDAVSGLQKTGVIYADTSLLELALDMVDLYNPADYTNFSAVEMAVLSAESLLASNPTEAQQADVDAAAMEVLNAIGALEWA</sequence>
<reference evidence="8" key="2">
    <citation type="journal article" date="2021" name="PeerJ">
        <title>Extensive microbial diversity within the chicken gut microbiome revealed by metagenomics and culture.</title>
        <authorList>
            <person name="Gilroy R."/>
            <person name="Ravi A."/>
            <person name="Getino M."/>
            <person name="Pursley I."/>
            <person name="Horton D.L."/>
            <person name="Alikhan N.F."/>
            <person name="Baker D."/>
            <person name="Gharbi K."/>
            <person name="Hall N."/>
            <person name="Watson M."/>
            <person name="Adriaenssens E.M."/>
            <person name="Foster-Nyarko E."/>
            <person name="Jarju S."/>
            <person name="Secka A."/>
            <person name="Antonio M."/>
            <person name="Oren A."/>
            <person name="Chaudhuri R.R."/>
            <person name="La Ragione R."/>
            <person name="Hildebrand F."/>
            <person name="Pallen M.J."/>
        </authorList>
    </citation>
    <scope>NUCLEOTIDE SEQUENCE</scope>
    <source>
        <strain evidence="8">CHK176-6737</strain>
    </source>
</reference>
<feature type="coiled-coil region" evidence="5">
    <location>
        <begin position="1023"/>
        <end position="1084"/>
    </location>
</feature>
<reference evidence="8" key="1">
    <citation type="submission" date="2020-10" db="EMBL/GenBank/DDBJ databases">
        <authorList>
            <person name="Gilroy R."/>
        </authorList>
    </citation>
    <scope>NUCLEOTIDE SEQUENCE</scope>
    <source>
        <strain evidence="8">CHK176-6737</strain>
    </source>
</reference>
<dbReference type="InterPro" id="IPR029052">
    <property type="entry name" value="Metallo-depent_PP-like"/>
</dbReference>
<evidence type="ECO:0000259" key="7">
    <source>
        <dbReference type="Pfam" id="PF00149"/>
    </source>
</evidence>
<feature type="coiled-coil region" evidence="5">
    <location>
        <begin position="892"/>
        <end position="953"/>
    </location>
</feature>
<feature type="domain" description="Calcineurin-like phosphoesterase" evidence="7">
    <location>
        <begin position="36"/>
        <end position="206"/>
    </location>
</feature>
<organism evidence="8 9">
    <name type="scientific">Candidatus Scybalenecus merdavium</name>
    <dbReference type="NCBI Taxonomy" id="2840939"/>
    <lineage>
        <taxon>Bacteria</taxon>
        <taxon>Bacillati</taxon>
        <taxon>Bacillota</taxon>
        <taxon>Clostridia</taxon>
        <taxon>Eubacteriales</taxon>
        <taxon>Oscillospiraceae</taxon>
        <taxon>Oscillospiraceae incertae sedis</taxon>
        <taxon>Candidatus Scybalenecus</taxon>
    </lineage>
</organism>
<dbReference type="SUPFAM" id="SSF56300">
    <property type="entry name" value="Metallo-dependent phosphatases"/>
    <property type="match status" value="1"/>
</dbReference>
<name>A0A9D1MUA2_9FIRM</name>
<dbReference type="PANTHER" id="PTHR42988">
    <property type="entry name" value="PHOSPHOHYDROLASE"/>
    <property type="match status" value="1"/>
</dbReference>
<dbReference type="Gene3D" id="3.60.21.10">
    <property type="match status" value="1"/>
</dbReference>
<protein>
    <submittedName>
        <fullName evidence="8">Metallophosphoesterase</fullName>
    </submittedName>
</protein>
<evidence type="ECO:0000313" key="9">
    <source>
        <dbReference type="Proteomes" id="UP000824125"/>
    </source>
</evidence>
<evidence type="ECO:0000256" key="4">
    <source>
        <dbReference type="ARBA" id="ARBA00025742"/>
    </source>
</evidence>
<evidence type="ECO:0000256" key="6">
    <source>
        <dbReference type="SAM" id="SignalP"/>
    </source>
</evidence>
<proteinExistence type="inferred from homology"/>
<comment type="similarity">
    <text evidence="4">Belongs to the cyclic nucleotide phosphodiesterase class-III family.</text>
</comment>
<dbReference type="Proteomes" id="UP000824125">
    <property type="component" value="Unassembled WGS sequence"/>
</dbReference>
<dbReference type="InterPro" id="IPR004843">
    <property type="entry name" value="Calcineurin-like_PHP"/>
</dbReference>
<keyword evidence="1" id="KW-0479">Metal-binding</keyword>
<dbReference type="InterPro" id="IPR050884">
    <property type="entry name" value="CNP_phosphodiesterase-III"/>
</dbReference>
<evidence type="ECO:0000256" key="2">
    <source>
        <dbReference type="ARBA" id="ARBA00022801"/>
    </source>
</evidence>
<keyword evidence="2" id="KW-0378">Hydrolase</keyword>
<dbReference type="GO" id="GO:0046872">
    <property type="term" value="F:metal ion binding"/>
    <property type="evidence" value="ECO:0007669"/>
    <property type="project" value="UniProtKB-KW"/>
</dbReference>
<feature type="chain" id="PRO_5038757102" evidence="6">
    <location>
        <begin position="24"/>
        <end position="1501"/>
    </location>
</feature>
<dbReference type="PANTHER" id="PTHR42988:SF2">
    <property type="entry name" value="CYCLIC NUCLEOTIDE PHOSPHODIESTERASE CBUA0032-RELATED"/>
    <property type="match status" value="1"/>
</dbReference>
<dbReference type="Pfam" id="PF00149">
    <property type="entry name" value="Metallophos"/>
    <property type="match status" value="1"/>
</dbReference>
<evidence type="ECO:0000256" key="3">
    <source>
        <dbReference type="ARBA" id="ARBA00023004"/>
    </source>
</evidence>
<dbReference type="Gene3D" id="1.20.1270.90">
    <property type="entry name" value="AF1782-like"/>
    <property type="match status" value="1"/>
</dbReference>
<evidence type="ECO:0000256" key="1">
    <source>
        <dbReference type="ARBA" id="ARBA00022723"/>
    </source>
</evidence>
<keyword evidence="6" id="KW-0732">Signal</keyword>
<accession>A0A9D1MUA2</accession>
<keyword evidence="5" id="KW-0175">Coiled coil</keyword>
<keyword evidence="3" id="KW-0408">Iron</keyword>
<dbReference type="EMBL" id="DVNM01000021">
    <property type="protein sequence ID" value="HIU69127.1"/>
    <property type="molecule type" value="Genomic_DNA"/>
</dbReference>